<protein>
    <submittedName>
        <fullName evidence="1">Uncharacterized protein</fullName>
    </submittedName>
</protein>
<dbReference type="AlphaFoldDB" id="H9UHF9"/>
<dbReference type="PATRIC" id="fig|889378.3.peg.863"/>
<gene>
    <name evidence="1" type="ordered locus">Spiaf_0861</name>
</gene>
<dbReference type="RefSeq" id="WP_014454949.1">
    <property type="nucleotide sequence ID" value="NC_017098.1"/>
</dbReference>
<sequence length="88" mass="9936">MKTTNHNNLEQRFEDDQPVIDYFDTQMVLSINRLADLAGILNLSAIAREAGINIQTLQAKIRRRTPLTGTETKAILQVLRKHHLATVA</sequence>
<keyword evidence="2" id="KW-1185">Reference proteome</keyword>
<proteinExistence type="predicted"/>
<dbReference type="HOGENOM" id="CLU_2467447_0_0_12"/>
<accession>H9UHF9</accession>
<dbReference type="KEGG" id="sfc:Spiaf_0861"/>
<evidence type="ECO:0000313" key="2">
    <source>
        <dbReference type="Proteomes" id="UP000007383"/>
    </source>
</evidence>
<name>H9UHF9_SPIAZ</name>
<reference evidence="2" key="1">
    <citation type="journal article" date="2013" name="Stand. Genomic Sci.">
        <title>Complete genome sequence of the halophilic bacterium Spirochaeta africana type strain (Z-7692(T)) from the alkaline Lake Magadi in the East African Rift.</title>
        <authorList>
            <person name="Liolos K."/>
            <person name="Abt B."/>
            <person name="Scheuner C."/>
            <person name="Teshima H."/>
            <person name="Held B."/>
            <person name="Lapidus A."/>
            <person name="Nolan M."/>
            <person name="Lucas S."/>
            <person name="Deshpande S."/>
            <person name="Cheng J.F."/>
            <person name="Tapia R."/>
            <person name="Goodwin L.A."/>
            <person name="Pitluck S."/>
            <person name="Pagani I."/>
            <person name="Ivanova N."/>
            <person name="Mavromatis K."/>
            <person name="Mikhailova N."/>
            <person name="Huntemann M."/>
            <person name="Pati A."/>
            <person name="Chen A."/>
            <person name="Palaniappan K."/>
            <person name="Land M."/>
            <person name="Rohde M."/>
            <person name="Tindall B.J."/>
            <person name="Detter J.C."/>
            <person name="Goker M."/>
            <person name="Bristow J."/>
            <person name="Eisen J.A."/>
            <person name="Markowitz V."/>
            <person name="Hugenholtz P."/>
            <person name="Woyke T."/>
            <person name="Klenk H.P."/>
            <person name="Kyrpides N.C."/>
        </authorList>
    </citation>
    <scope>NUCLEOTIDE SEQUENCE</scope>
    <source>
        <strain evidence="2">ATCC 700263 / DSM 8902 / Z-7692</strain>
    </source>
</reference>
<dbReference type="EMBL" id="CP003282">
    <property type="protein sequence ID" value="AFG36952.1"/>
    <property type="molecule type" value="Genomic_DNA"/>
</dbReference>
<organism evidence="1 2">
    <name type="scientific">Spirochaeta africana (strain ATCC 700263 / DSM 8902 / Z-7692)</name>
    <dbReference type="NCBI Taxonomy" id="889378"/>
    <lineage>
        <taxon>Bacteria</taxon>
        <taxon>Pseudomonadati</taxon>
        <taxon>Spirochaetota</taxon>
        <taxon>Spirochaetia</taxon>
        <taxon>Spirochaetales</taxon>
        <taxon>Spirochaetaceae</taxon>
        <taxon>Spirochaeta</taxon>
    </lineage>
</organism>
<evidence type="ECO:0000313" key="1">
    <source>
        <dbReference type="EMBL" id="AFG36952.1"/>
    </source>
</evidence>
<dbReference type="Proteomes" id="UP000007383">
    <property type="component" value="Chromosome"/>
</dbReference>